<name>A0A3P8ZZQ4_ESOLU</name>
<dbReference type="GeneTree" id="ENSGT00940000157606"/>
<comment type="similarity">
    <text evidence="2 10">Belongs to the glycosyltransferase 31 family.</text>
</comment>
<keyword evidence="13" id="KW-1185">Reference proteome</keyword>
<evidence type="ECO:0000256" key="11">
    <source>
        <dbReference type="SAM" id="MobiDB-lite"/>
    </source>
</evidence>
<dbReference type="PANTHER" id="PTHR11214">
    <property type="entry name" value="BETA-1,3-N-ACETYLGLUCOSAMINYLTRANSFERASE"/>
    <property type="match status" value="1"/>
</dbReference>
<reference evidence="12" key="2">
    <citation type="submission" date="2020-02" db="EMBL/GenBank/DDBJ databases">
        <title>Esox lucius (northern pike) genome, fEsoLuc1, primary haplotype.</title>
        <authorList>
            <person name="Myers G."/>
            <person name="Karagic N."/>
            <person name="Meyer A."/>
            <person name="Pippel M."/>
            <person name="Reichard M."/>
            <person name="Winkler S."/>
            <person name="Tracey A."/>
            <person name="Sims Y."/>
            <person name="Howe K."/>
            <person name="Rhie A."/>
            <person name="Formenti G."/>
            <person name="Durbin R."/>
            <person name="Fedrigo O."/>
            <person name="Jarvis E.D."/>
        </authorList>
    </citation>
    <scope>NUCLEOTIDE SEQUENCE [LARGE SCALE GENOMIC DNA]</scope>
</reference>
<dbReference type="InterPro" id="IPR002659">
    <property type="entry name" value="Glyco_trans_31"/>
</dbReference>
<dbReference type="GO" id="GO:0008532">
    <property type="term" value="F:N-acetyllactosaminide beta-1,3-N-acetylglucosaminyltransferase activity"/>
    <property type="evidence" value="ECO:0007669"/>
    <property type="project" value="TreeGrafter"/>
</dbReference>
<protein>
    <recommendedName>
        <fullName evidence="10">Hexosyltransferase</fullName>
        <ecNumber evidence="10">2.4.1.-</ecNumber>
    </recommendedName>
</protein>
<evidence type="ECO:0000313" key="13">
    <source>
        <dbReference type="Proteomes" id="UP000265140"/>
    </source>
</evidence>
<feature type="region of interest" description="Disordered" evidence="11">
    <location>
        <begin position="109"/>
        <end position="138"/>
    </location>
</feature>
<keyword evidence="5 10" id="KW-0812">Transmembrane</keyword>
<proteinExistence type="inferred from homology"/>
<feature type="region of interest" description="Disordered" evidence="11">
    <location>
        <begin position="319"/>
        <end position="339"/>
    </location>
</feature>
<keyword evidence="8 10" id="KW-0333">Golgi apparatus</keyword>
<accession>A0A3P8ZZQ4</accession>
<reference evidence="12" key="4">
    <citation type="submission" date="2025-09" db="UniProtKB">
        <authorList>
            <consortium name="Ensembl"/>
        </authorList>
    </citation>
    <scope>IDENTIFICATION</scope>
</reference>
<keyword evidence="7 10" id="KW-1133">Transmembrane helix</keyword>
<dbReference type="AlphaFoldDB" id="A0A3P8ZZQ4"/>
<dbReference type="GO" id="GO:0006493">
    <property type="term" value="P:protein O-linked glycosylation"/>
    <property type="evidence" value="ECO:0007669"/>
    <property type="project" value="TreeGrafter"/>
</dbReference>
<reference evidence="13" key="1">
    <citation type="journal article" date="2014" name="PLoS ONE">
        <title>The genome and linkage map of the northern pike (Esox lucius): conserved synteny revealed between the salmonid sister group and the Neoteleostei.</title>
        <authorList>
            <person name="Rondeau E.B."/>
            <person name="Minkley D.R."/>
            <person name="Leong J.S."/>
            <person name="Messmer A.M."/>
            <person name="Jantzen J.R."/>
            <person name="von Schalburg K.R."/>
            <person name="Lemon C."/>
            <person name="Bird N.H."/>
            <person name="Koop B.F."/>
        </authorList>
    </citation>
    <scope>NUCLEOTIDE SEQUENCE</scope>
</reference>
<keyword evidence="6" id="KW-0735">Signal-anchor</keyword>
<evidence type="ECO:0000256" key="1">
    <source>
        <dbReference type="ARBA" id="ARBA00004323"/>
    </source>
</evidence>
<evidence type="ECO:0000256" key="6">
    <source>
        <dbReference type="ARBA" id="ARBA00022968"/>
    </source>
</evidence>
<comment type="caution">
    <text evidence="10">Lacks conserved residue(s) required for the propagation of feature annotation.</text>
</comment>
<comment type="subcellular location">
    <subcellularLocation>
        <location evidence="1 10">Golgi apparatus membrane</location>
        <topology evidence="1 10">Single-pass type II membrane protein</topology>
    </subcellularLocation>
</comment>
<evidence type="ECO:0000313" key="12">
    <source>
        <dbReference type="Ensembl" id="ENSELUP00000034232.2"/>
    </source>
</evidence>
<evidence type="ECO:0000256" key="4">
    <source>
        <dbReference type="ARBA" id="ARBA00022679"/>
    </source>
</evidence>
<dbReference type="Bgee" id="ENSELUG00000012726">
    <property type="expression patterns" value="Expressed in pharyngeal gill and 15 other cell types or tissues"/>
</dbReference>
<keyword evidence="9 10" id="KW-0472">Membrane</keyword>
<feature type="transmembrane region" description="Helical" evidence="10">
    <location>
        <begin position="17"/>
        <end position="34"/>
    </location>
</feature>
<dbReference type="Proteomes" id="UP000265140">
    <property type="component" value="Chromosome 24"/>
</dbReference>
<evidence type="ECO:0000256" key="5">
    <source>
        <dbReference type="ARBA" id="ARBA00022692"/>
    </source>
</evidence>
<dbReference type="PANTHER" id="PTHR11214:SF368">
    <property type="entry name" value="N-ACETYLLACTOSAMINIDE BETA-1,3-N-ACETYLGLUCOSAMINYLTRANSFERASE 4"/>
    <property type="match status" value="1"/>
</dbReference>
<evidence type="ECO:0000256" key="8">
    <source>
        <dbReference type="ARBA" id="ARBA00023034"/>
    </source>
</evidence>
<keyword evidence="3 10" id="KW-0328">Glycosyltransferase</keyword>
<evidence type="ECO:0000256" key="7">
    <source>
        <dbReference type="ARBA" id="ARBA00022989"/>
    </source>
</evidence>
<evidence type="ECO:0000256" key="9">
    <source>
        <dbReference type="ARBA" id="ARBA00023136"/>
    </source>
</evidence>
<organism evidence="12 13">
    <name type="scientific">Esox lucius</name>
    <name type="common">Northern pike</name>
    <dbReference type="NCBI Taxonomy" id="8010"/>
    <lineage>
        <taxon>Eukaryota</taxon>
        <taxon>Metazoa</taxon>
        <taxon>Chordata</taxon>
        <taxon>Craniata</taxon>
        <taxon>Vertebrata</taxon>
        <taxon>Euteleostomi</taxon>
        <taxon>Actinopterygii</taxon>
        <taxon>Neopterygii</taxon>
        <taxon>Teleostei</taxon>
        <taxon>Protacanthopterygii</taxon>
        <taxon>Esociformes</taxon>
        <taxon>Esocidae</taxon>
        <taxon>Esox</taxon>
    </lineage>
</organism>
<feature type="compositionally biased region" description="Basic and acidic residues" evidence="11">
    <location>
        <begin position="274"/>
        <end position="288"/>
    </location>
</feature>
<reference evidence="12" key="3">
    <citation type="submission" date="2025-08" db="UniProtKB">
        <authorList>
            <consortium name="Ensembl"/>
        </authorList>
    </citation>
    <scope>IDENTIFICATION</scope>
</reference>
<dbReference type="RefSeq" id="XP_010904131.1">
    <property type="nucleotide sequence ID" value="XM_010905829.5"/>
</dbReference>
<evidence type="ECO:0000256" key="10">
    <source>
        <dbReference type="RuleBase" id="RU363063"/>
    </source>
</evidence>
<feature type="transmembrane region" description="Helical" evidence="10">
    <location>
        <begin position="55"/>
        <end position="73"/>
    </location>
</feature>
<keyword evidence="4" id="KW-0808">Transferase</keyword>
<feature type="compositionally biased region" description="Basic residues" evidence="11">
    <location>
        <begin position="119"/>
        <end position="134"/>
    </location>
</feature>
<sequence>MRVGMSLQNPPVSVSRLTWYLARAGMLATTTGVLRLSRSPGCITRLFLRWRVFKLIALALSIWAMLLLHRYLLNPTSPSDLHRAFLQSRHIRFYPIVTQPCCSCLQSANPTPRPNPGPSHKRLGSLSSRSRRGARGNPCQCSCPSPSCRPILLLLAIKSHPAHSARRAAIRATWGRERVLKGERVSRVFLLGLGGEEGDSGVRKESERYGDILQWMFQESFFNVTLKEVLFWNWFQQECSRTVLYVLKGDDDVYVDVERVVGLLQGRERAVMRRDSGEMREQTGRGEEASVGDRTGTESEHWGKILIRSGRAMESRAKMTRESGQGTERLNETETNKARTVASPQPLYMGHIFVDTHPVRIWWNKYYVPYSLYTGPYPPYAGGGGYLLCREALALLHQASTKLSLFPIDDVYVGLVAQAANISATHHPGFLPVEYSFYRHPCNYFNSFMVLHKLLPDDMLHLWSFLQTQGHSCREPRMD</sequence>
<evidence type="ECO:0000256" key="3">
    <source>
        <dbReference type="ARBA" id="ARBA00022676"/>
    </source>
</evidence>
<dbReference type="KEGG" id="els:105031420"/>
<dbReference type="OrthoDB" id="2139606at2759"/>
<feature type="region of interest" description="Disordered" evidence="11">
    <location>
        <begin position="274"/>
        <end position="295"/>
    </location>
</feature>
<dbReference type="GO" id="GO:0000139">
    <property type="term" value="C:Golgi membrane"/>
    <property type="evidence" value="ECO:0007669"/>
    <property type="project" value="UniProtKB-SubCell"/>
</dbReference>
<evidence type="ECO:0000256" key="2">
    <source>
        <dbReference type="ARBA" id="ARBA00008661"/>
    </source>
</evidence>
<dbReference type="GeneID" id="105031420"/>
<dbReference type="Ensembl" id="ENSELUT00000020803.3">
    <property type="protein sequence ID" value="ENSELUP00000034232.2"/>
    <property type="gene ID" value="ENSELUG00000012726.3"/>
</dbReference>
<dbReference type="Gene3D" id="3.90.550.50">
    <property type="match status" value="2"/>
</dbReference>
<dbReference type="Pfam" id="PF01762">
    <property type="entry name" value="Galactosyl_T"/>
    <property type="match status" value="2"/>
</dbReference>
<dbReference type="EC" id="2.4.1.-" evidence="10"/>
<dbReference type="GO" id="GO:0030311">
    <property type="term" value="P:poly-N-acetyllactosamine biosynthetic process"/>
    <property type="evidence" value="ECO:0007669"/>
    <property type="project" value="TreeGrafter"/>
</dbReference>